<dbReference type="SUPFAM" id="SSF55261">
    <property type="entry name" value="GAD domain-like"/>
    <property type="match status" value="1"/>
</dbReference>
<keyword evidence="4" id="KW-0067">ATP-binding</keyword>
<dbReference type="GO" id="GO:0004815">
    <property type="term" value="F:aspartate-tRNA ligase activity"/>
    <property type="evidence" value="ECO:0007669"/>
    <property type="project" value="TreeGrafter"/>
</dbReference>
<dbReference type="HAMAP" id="MF_00044">
    <property type="entry name" value="Asp_tRNA_synth_type1"/>
    <property type="match status" value="1"/>
</dbReference>
<dbReference type="CDD" id="cd04317">
    <property type="entry name" value="EcAspRS_like_N"/>
    <property type="match status" value="1"/>
</dbReference>
<comment type="caution">
    <text evidence="10">The sequence shown here is derived from an EMBL/GenBank/DDBJ whole genome shotgun (WGS) entry which is preliminary data.</text>
</comment>
<dbReference type="Proteomes" id="UP000187203">
    <property type="component" value="Unassembled WGS sequence"/>
</dbReference>
<dbReference type="InterPro" id="IPR004364">
    <property type="entry name" value="Aa-tRNA-synt_II"/>
</dbReference>
<dbReference type="NCBIfam" id="TIGR00459">
    <property type="entry name" value="aspS_bact"/>
    <property type="match status" value="1"/>
</dbReference>
<accession>A0A1R3JBI2</accession>
<evidence type="ECO:0000256" key="8">
    <source>
        <dbReference type="SAM" id="SignalP"/>
    </source>
</evidence>
<keyword evidence="3" id="KW-0547">Nucleotide-binding</keyword>
<comment type="similarity">
    <text evidence="1">Belongs to the class-II aminoacyl-tRNA synthetase family. Type 1 subfamily.</text>
</comment>
<evidence type="ECO:0000256" key="3">
    <source>
        <dbReference type="ARBA" id="ARBA00022741"/>
    </source>
</evidence>
<evidence type="ECO:0000256" key="4">
    <source>
        <dbReference type="ARBA" id="ARBA00022840"/>
    </source>
</evidence>
<name>A0A1R3JBI2_9ROSI</name>
<dbReference type="Gene3D" id="2.40.50.140">
    <property type="entry name" value="Nucleic acid-binding proteins"/>
    <property type="match status" value="1"/>
</dbReference>
<evidence type="ECO:0000256" key="6">
    <source>
        <dbReference type="ARBA" id="ARBA00023146"/>
    </source>
</evidence>
<evidence type="ECO:0000313" key="11">
    <source>
        <dbReference type="Proteomes" id="UP000187203"/>
    </source>
</evidence>
<feature type="compositionally biased region" description="Low complexity" evidence="7">
    <location>
        <begin position="41"/>
        <end position="55"/>
    </location>
</feature>
<dbReference type="GO" id="GO:0003676">
    <property type="term" value="F:nucleic acid binding"/>
    <property type="evidence" value="ECO:0007669"/>
    <property type="project" value="InterPro"/>
</dbReference>
<dbReference type="InterPro" id="IPR002312">
    <property type="entry name" value="Asp/Asn-tRNA-synth_IIb"/>
</dbReference>
<feature type="signal peptide" evidence="8">
    <location>
        <begin position="1"/>
        <end position="15"/>
    </location>
</feature>
<dbReference type="InterPro" id="IPR006195">
    <property type="entry name" value="aa-tRNA-synth_II"/>
</dbReference>
<dbReference type="Pfam" id="PF02938">
    <property type="entry name" value="GAD"/>
    <property type="match status" value="1"/>
</dbReference>
<dbReference type="InterPro" id="IPR047090">
    <property type="entry name" value="AspRS_core"/>
</dbReference>
<dbReference type="STRING" id="93759.A0A1R3JBI2"/>
<dbReference type="Pfam" id="PF01336">
    <property type="entry name" value="tRNA_anti-codon"/>
    <property type="match status" value="1"/>
</dbReference>
<gene>
    <name evidence="10" type="ORF">COLO4_17799</name>
</gene>
<evidence type="ECO:0000256" key="5">
    <source>
        <dbReference type="ARBA" id="ARBA00022917"/>
    </source>
</evidence>
<dbReference type="PROSITE" id="PS50862">
    <property type="entry name" value="AA_TRNA_LIGASE_II"/>
    <property type="match status" value="1"/>
</dbReference>
<dbReference type="AlphaFoldDB" id="A0A1R3JBI2"/>
<dbReference type="InterPro" id="IPR012340">
    <property type="entry name" value="NA-bd_OB-fold"/>
</dbReference>
<dbReference type="Gene3D" id="3.30.930.10">
    <property type="entry name" value="Bira Bifunctional Protein, Domain 2"/>
    <property type="match status" value="1"/>
</dbReference>
<dbReference type="SUPFAM" id="SSF50249">
    <property type="entry name" value="Nucleic acid-binding proteins"/>
    <property type="match status" value="1"/>
</dbReference>
<evidence type="ECO:0000256" key="2">
    <source>
        <dbReference type="ARBA" id="ARBA00022598"/>
    </source>
</evidence>
<dbReference type="PRINTS" id="PR01042">
    <property type="entry name" value="TRNASYNTHASP"/>
</dbReference>
<evidence type="ECO:0000259" key="9">
    <source>
        <dbReference type="PROSITE" id="PS50862"/>
    </source>
</evidence>
<evidence type="ECO:0000256" key="7">
    <source>
        <dbReference type="SAM" id="MobiDB-lite"/>
    </source>
</evidence>
<keyword evidence="8" id="KW-0732">Signal</keyword>
<dbReference type="Pfam" id="PF00152">
    <property type="entry name" value="tRNA-synt_2"/>
    <property type="match status" value="1"/>
</dbReference>
<keyword evidence="6" id="KW-0030">Aminoacyl-tRNA synthetase</keyword>
<dbReference type="CDD" id="cd00777">
    <property type="entry name" value="AspRS_core"/>
    <property type="match status" value="1"/>
</dbReference>
<feature type="region of interest" description="Disordered" evidence="7">
    <location>
        <begin position="41"/>
        <end position="70"/>
    </location>
</feature>
<dbReference type="PANTHER" id="PTHR22594:SF5">
    <property type="entry name" value="ASPARTATE--TRNA LIGASE, MITOCHONDRIAL"/>
    <property type="match status" value="1"/>
</dbReference>
<feature type="domain" description="Aminoacyl-transfer RNA synthetases class-II family profile" evidence="9">
    <location>
        <begin position="222"/>
        <end position="636"/>
    </location>
</feature>
<evidence type="ECO:0000256" key="1">
    <source>
        <dbReference type="ARBA" id="ARBA00006303"/>
    </source>
</evidence>
<dbReference type="PANTHER" id="PTHR22594">
    <property type="entry name" value="ASPARTYL/LYSYL-TRNA SYNTHETASE"/>
    <property type="match status" value="1"/>
</dbReference>
<keyword evidence="11" id="KW-1185">Reference proteome</keyword>
<feature type="chain" id="PRO_5012729317" evidence="8">
    <location>
        <begin position="16"/>
        <end position="665"/>
    </location>
</feature>
<keyword evidence="5" id="KW-0648">Protein biosynthesis</keyword>
<keyword evidence="2" id="KW-0436">Ligase</keyword>
<dbReference type="EMBL" id="AWUE01016384">
    <property type="protein sequence ID" value="OMO92193.1"/>
    <property type="molecule type" value="Genomic_DNA"/>
</dbReference>
<reference evidence="11" key="1">
    <citation type="submission" date="2013-09" db="EMBL/GenBank/DDBJ databases">
        <title>Corchorus olitorius genome sequencing.</title>
        <authorList>
            <person name="Alam M."/>
            <person name="Haque M.S."/>
            <person name="Islam M.S."/>
            <person name="Emdad E.M."/>
            <person name="Islam M.M."/>
            <person name="Ahmed B."/>
            <person name="Halim A."/>
            <person name="Hossen Q.M.M."/>
            <person name="Hossain M.Z."/>
            <person name="Ahmed R."/>
            <person name="Khan M.M."/>
            <person name="Islam R."/>
            <person name="Rashid M.M."/>
            <person name="Khan S.A."/>
            <person name="Rahman M.S."/>
            <person name="Alam M."/>
            <person name="Yahiya A.S."/>
            <person name="Khan M.S."/>
            <person name="Azam M.S."/>
            <person name="Haque T."/>
            <person name="Lashkar M.Z.H."/>
            <person name="Akhand A.I."/>
            <person name="Morshed G."/>
            <person name="Roy S."/>
            <person name="Uddin K.S."/>
            <person name="Rabeya T."/>
            <person name="Hossain A.S."/>
            <person name="Chowdhury A."/>
            <person name="Snigdha A.R."/>
            <person name="Mortoza M.S."/>
            <person name="Matin S.A."/>
            <person name="Hoque S.M.E."/>
            <person name="Islam M.K."/>
            <person name="Roy D.K."/>
            <person name="Haider R."/>
            <person name="Moosa M.M."/>
            <person name="Elias S.M."/>
            <person name="Hasan A.M."/>
            <person name="Jahan S."/>
            <person name="Shafiuddin M."/>
            <person name="Mahmood N."/>
            <person name="Shommy N.S."/>
        </authorList>
    </citation>
    <scope>NUCLEOTIDE SEQUENCE [LARGE SCALE GENOMIC DNA]</scope>
    <source>
        <strain evidence="11">cv. O-4</strain>
    </source>
</reference>
<dbReference type="InterPro" id="IPR004524">
    <property type="entry name" value="Asp-tRNA-ligase_1"/>
</dbReference>
<dbReference type="InterPro" id="IPR004115">
    <property type="entry name" value="GAD-like_sf"/>
</dbReference>
<dbReference type="GO" id="GO:0006422">
    <property type="term" value="P:aspartyl-tRNA aminoacylation"/>
    <property type="evidence" value="ECO:0007669"/>
    <property type="project" value="TreeGrafter"/>
</dbReference>
<dbReference type="GO" id="GO:0005524">
    <property type="term" value="F:ATP binding"/>
    <property type="evidence" value="ECO:0007669"/>
    <property type="project" value="UniProtKB-KW"/>
</dbReference>
<dbReference type="GO" id="GO:0005739">
    <property type="term" value="C:mitochondrion"/>
    <property type="evidence" value="ECO:0007669"/>
    <property type="project" value="TreeGrafter"/>
</dbReference>
<dbReference type="InterPro" id="IPR047089">
    <property type="entry name" value="Asp-tRNA-ligase_1_N"/>
</dbReference>
<organism evidence="10 11">
    <name type="scientific">Corchorus olitorius</name>
    <dbReference type="NCBI Taxonomy" id="93759"/>
    <lineage>
        <taxon>Eukaryota</taxon>
        <taxon>Viridiplantae</taxon>
        <taxon>Streptophyta</taxon>
        <taxon>Embryophyta</taxon>
        <taxon>Tracheophyta</taxon>
        <taxon>Spermatophyta</taxon>
        <taxon>Magnoliopsida</taxon>
        <taxon>eudicotyledons</taxon>
        <taxon>Gunneridae</taxon>
        <taxon>Pentapetalae</taxon>
        <taxon>rosids</taxon>
        <taxon>malvids</taxon>
        <taxon>Malvales</taxon>
        <taxon>Malvaceae</taxon>
        <taxon>Grewioideae</taxon>
        <taxon>Apeibeae</taxon>
        <taxon>Corchorus</taxon>
    </lineage>
</organism>
<evidence type="ECO:0000313" key="10">
    <source>
        <dbReference type="EMBL" id="OMO92193.1"/>
    </source>
</evidence>
<dbReference type="InterPro" id="IPR029351">
    <property type="entry name" value="GAD_dom"/>
</dbReference>
<dbReference type="Gene3D" id="3.30.1360.30">
    <property type="entry name" value="GAD-like domain"/>
    <property type="match status" value="1"/>
</dbReference>
<dbReference type="InterPro" id="IPR004365">
    <property type="entry name" value="NA-bd_OB_tRNA"/>
</dbReference>
<dbReference type="NCBIfam" id="NF001750">
    <property type="entry name" value="PRK00476.1"/>
    <property type="match status" value="1"/>
</dbReference>
<dbReference type="OrthoDB" id="439710at2759"/>
<protein>
    <submittedName>
        <fullName evidence="10">Aspartyl/Asparaginyl-tRNA synthetase, class IIb</fullName>
    </submittedName>
</protein>
<dbReference type="InterPro" id="IPR045864">
    <property type="entry name" value="aa-tRNA-synth_II/BPL/LPL"/>
</dbReference>
<proteinExistence type="inferred from homology"/>
<dbReference type="SUPFAM" id="SSF55681">
    <property type="entry name" value="Class II aaRS and biotin synthetases"/>
    <property type="match status" value="1"/>
</dbReference>
<sequence length="665" mass="74523">MSLLLKSFLFLSLRARPLSVSPSTLLSKSLPRNRRTFSSVSASTFQSPSPSSLSAEIPTPVTPSSPHSDSLQWVSRTAFCGELSKEDVGSRVRLCGWVALHRVHGGLTFLNLRDHTGIVQITSLPNEFPDAHAAIKDSRLEYVVAVDGVVRSRPSDAVNEKMKTGLIEVVAEHVQILNSVRAKLPFLITSADDAKDFATEEIRLRYRCLDLRRQQMNFNIMLRHKVVKLIRRYLEDVHNFVEIETPMLCRSTPEGARDYLVPSRIQPGTFYALPQSPQLFKQMLMVSGFDKYYQIARCFRDEDLRADRQPEFTQLDMELAFTPFEDMLRLNEDLIRKVFLEIKGIQLPNPFPRITYAEAMDRYGSDRPDIRFDLELKNVSDVFLDSTFRLFADTLENGGIIKILCVPAGAKKFSNTALKKGDVYNEAIKSGAKGLPFLNVLDDGEIEGIPALVSSLGPTDREQFLRRCSAGPGDLILFALGHHMSVNRTLGRLRLLMAHELGLVDNSKQSVLWVTDFPMFEWNDSEQRLEPLHHPFTAPNPEDMGDLSSARAVAYDMVYNGIEIGGGSLRIYKRDIQQKVLEIVGISPEEAEAKFGYLLEALDMGAPPHGGIAYGLDRLVMLLADANSIRDVIAFPKTSTAHCALTRAPSEVDIQQLRDLSLQTL</sequence>